<dbReference type="RefSeq" id="WP_075864808.1">
    <property type="nucleotide sequence ID" value="NZ_BDJL01000010.1"/>
</dbReference>
<keyword evidence="4" id="KW-1185">Reference proteome</keyword>
<dbReference type="EMBL" id="BDJL01000010">
    <property type="protein sequence ID" value="GAV24614.1"/>
    <property type="molecule type" value="Genomic_DNA"/>
</dbReference>
<sequence length="440" mass="51278">MGKKLNLELSTLTPLWTGGVEGKCEKIQETGIIGSLRWWYEVVVRGLGGWACDPTEKTCNFNAEKFKKNKNLAEAGLCDVCRVFGATGWKRAFKLNFNFDKESNDLFFNKELKIRIENNKGWFYKGGLFFKKGMLTIEPNHFVSNQEQILQKLNLIIKLINDWGGLGAKTQQGYGVVNSDSKFDQQTVLSALDSIINTKHSNNNNYPKKANLPRIDEFFFSKIRFKIDKVEKIFAQNNIRYSGNLEDYLNKNFIPIAPVVRYYLRGLLREKLLFNNQPNATARWRLLGVINGSYHDLDYGKIIYYCSNCNKRWDHNPKKREHQNCNGKPYELCTSCKGSGEKLKNKKIKMERYKSLINVSHAYKVGENEYEMRIWGWIPKELPGKIRRDTVLDNLKNWMERDNGELWKKIGFLNISSIEWREKESNEDGKKFLERLLEIG</sequence>
<dbReference type="Pfam" id="PF03787">
    <property type="entry name" value="RAMPs"/>
    <property type="match status" value="1"/>
</dbReference>
<dbReference type="AlphaFoldDB" id="A0A1L8D0E2"/>
<protein>
    <submittedName>
        <fullName evidence="3">Type III-B CRISPR module RAMP protein Cmr1</fullName>
    </submittedName>
</protein>
<dbReference type="InterPro" id="IPR005537">
    <property type="entry name" value="RAMP_III_fam"/>
</dbReference>
<name>A0A1L8D0E2_9THEO</name>
<dbReference type="STRING" id="661089.ciss_05470"/>
<evidence type="ECO:0000256" key="1">
    <source>
        <dbReference type="ARBA" id="ARBA00023118"/>
    </source>
</evidence>
<evidence type="ECO:0000313" key="4">
    <source>
        <dbReference type="Proteomes" id="UP000187338"/>
    </source>
</evidence>
<dbReference type="NCBIfam" id="TIGR01894">
    <property type="entry name" value="cas_TM1795_cmr1"/>
    <property type="match status" value="1"/>
</dbReference>
<evidence type="ECO:0000259" key="2">
    <source>
        <dbReference type="Pfam" id="PF03787"/>
    </source>
</evidence>
<organism evidence="3 4">
    <name type="scientific">Carboxydothermus islandicus</name>
    <dbReference type="NCBI Taxonomy" id="661089"/>
    <lineage>
        <taxon>Bacteria</taxon>
        <taxon>Bacillati</taxon>
        <taxon>Bacillota</taxon>
        <taxon>Clostridia</taxon>
        <taxon>Thermoanaerobacterales</taxon>
        <taxon>Thermoanaerobacteraceae</taxon>
        <taxon>Carboxydothermus</taxon>
    </lineage>
</organism>
<comment type="caution">
    <text evidence="3">The sequence shown here is derived from an EMBL/GenBank/DDBJ whole genome shotgun (WGS) entry which is preliminary data.</text>
</comment>
<proteinExistence type="predicted"/>
<feature type="domain" description="CRISPR type III-associated protein" evidence="2">
    <location>
        <begin position="8"/>
        <end position="177"/>
    </location>
</feature>
<keyword evidence="1" id="KW-0051">Antiviral defense</keyword>
<dbReference type="GO" id="GO:0051607">
    <property type="term" value="P:defense response to virus"/>
    <property type="evidence" value="ECO:0007669"/>
    <property type="project" value="UniProtKB-KW"/>
</dbReference>
<dbReference type="InterPro" id="IPR007522">
    <property type="entry name" value="CRISPR-assoc_prot_TM1795"/>
</dbReference>
<dbReference type="Proteomes" id="UP000187338">
    <property type="component" value="Unassembled WGS sequence"/>
</dbReference>
<evidence type="ECO:0000313" key="3">
    <source>
        <dbReference type="EMBL" id="GAV24614.1"/>
    </source>
</evidence>
<reference evidence="4" key="1">
    <citation type="submission" date="2016-12" db="EMBL/GenBank/DDBJ databases">
        <title>Draft Genome Sequences od Carboxydothermus pertinax and islandicus, Hydrogenogenic Carboxydotrophic Bacteria.</title>
        <authorList>
            <person name="Fukuyama Y."/>
            <person name="Ohmae K."/>
            <person name="Yoneda Y."/>
            <person name="Yoshida T."/>
            <person name="Sako Y."/>
        </authorList>
    </citation>
    <scope>NUCLEOTIDE SEQUENCE [LARGE SCALE GENOMIC DNA]</scope>
    <source>
        <strain evidence="4">SET</strain>
    </source>
</reference>
<gene>
    <name evidence="3" type="ORF">ciss_05470</name>
</gene>
<accession>A0A1L8D0E2</accession>